<evidence type="ECO:0000256" key="6">
    <source>
        <dbReference type="ARBA" id="ARBA00023128"/>
    </source>
</evidence>
<evidence type="ECO:0000313" key="9">
    <source>
        <dbReference type="EMBL" id="KAG1774038.1"/>
    </source>
</evidence>
<evidence type="ECO:0000256" key="4">
    <source>
        <dbReference type="ARBA" id="ARBA00023004"/>
    </source>
</evidence>
<feature type="region of interest" description="Disordered" evidence="8">
    <location>
        <begin position="560"/>
        <end position="633"/>
    </location>
</feature>
<evidence type="ECO:0000256" key="8">
    <source>
        <dbReference type="SAM" id="MobiDB-lite"/>
    </source>
</evidence>
<sequence>MLRGTSATLRILVHSIRHASPPFSTSAVAASTQPNAALDLDPTLKALLQDIDISLTSHKHVMAKRPLRELETVAIEYSEEAEDAEDFVEDHSERSEHRKSPAARFGSKKIGAVVLPTELQKSITALIDASDKVQLHSDATRLFFDESEGWDHSYDVKYRSRKQGARHSDRDGTAFASVVLPAHYSAICAVLHHVRHRLGPQWNVQRVIDWGSGAGSGLWASMNTFQKPSSACEEPRLSTSNIFTYLGIDKRDGLVAIGKRLLRDTDLGALSATWQRSFREDDIIKRTEGHDTLALSAFMLSTLQTPLARKKFVKELWESGAHTIVLIDHKTKAGFQNIAEAREYLLEMGRKELNDPEASDWPVRGAHVVAPCPHDGSCPLYSGKAVSLVCGFSQRLQRPSFVRLTKHAREGHEDIEYSYVAIQRGPRPSTVGEGISTQVRSVGRVGAIGREEAEQIRLKEERVTKELVLDADHVGTRHEAKATDQIPPEFFPAENSEEVEAALRNEAFHWPRLVFPPLKKSGHIIIDACTAECKIMRLTIPKSQGKQPFYDARKSSWGDIFPHLPKNRPQERFQSTREGGSRGDDIGKRAKGRDRPKGEKSYSKVEEVLKERKRASRRDRAVQKEDSILLAER</sequence>
<comment type="caution">
    <text evidence="9">The sequence shown here is derived from an EMBL/GenBank/DDBJ whole genome shotgun (WGS) entry which is preliminary data.</text>
</comment>
<dbReference type="GO" id="GO:0046872">
    <property type="term" value="F:metal ion binding"/>
    <property type="evidence" value="ECO:0007669"/>
    <property type="project" value="UniProtKB-KW"/>
</dbReference>
<reference evidence="9" key="1">
    <citation type="journal article" date="2020" name="New Phytol.">
        <title>Comparative genomics reveals dynamic genome evolution in host specialist ectomycorrhizal fungi.</title>
        <authorList>
            <person name="Lofgren L.A."/>
            <person name="Nguyen N.H."/>
            <person name="Vilgalys R."/>
            <person name="Ruytinx J."/>
            <person name="Liao H.L."/>
            <person name="Branco S."/>
            <person name="Kuo A."/>
            <person name="LaButti K."/>
            <person name="Lipzen A."/>
            <person name="Andreopoulos W."/>
            <person name="Pangilinan J."/>
            <person name="Riley R."/>
            <person name="Hundley H."/>
            <person name="Na H."/>
            <person name="Barry K."/>
            <person name="Grigoriev I.V."/>
            <person name="Stajich J.E."/>
            <person name="Kennedy P.G."/>
        </authorList>
    </citation>
    <scope>NUCLEOTIDE SEQUENCE</scope>
    <source>
        <strain evidence="9">DOB743</strain>
    </source>
</reference>
<dbReference type="InterPro" id="IPR016522">
    <property type="entry name" value="RSM22_mit_bud"/>
</dbReference>
<dbReference type="Proteomes" id="UP000714275">
    <property type="component" value="Unassembled WGS sequence"/>
</dbReference>
<dbReference type="GO" id="GO:0006412">
    <property type="term" value="P:translation"/>
    <property type="evidence" value="ECO:0007669"/>
    <property type="project" value="InterPro"/>
</dbReference>
<keyword evidence="5" id="KW-0411">Iron-sulfur</keyword>
<evidence type="ECO:0000256" key="3">
    <source>
        <dbReference type="ARBA" id="ARBA00022946"/>
    </source>
</evidence>
<dbReference type="Pfam" id="PF09243">
    <property type="entry name" value="Rsm22"/>
    <property type="match status" value="2"/>
</dbReference>
<evidence type="ECO:0000256" key="7">
    <source>
        <dbReference type="ARBA" id="ARBA00045681"/>
    </source>
</evidence>
<dbReference type="InterPro" id="IPR052571">
    <property type="entry name" value="Mt_RNA_Methyltransferase"/>
</dbReference>
<dbReference type="OrthoDB" id="421327at2759"/>
<keyword evidence="10" id="KW-1185">Reference proteome</keyword>
<dbReference type="PANTHER" id="PTHR13184:SF5">
    <property type="entry name" value="METHYLTRANSFERASE-LIKE PROTEIN 17, MITOCHONDRIAL"/>
    <property type="match status" value="1"/>
</dbReference>
<evidence type="ECO:0000256" key="5">
    <source>
        <dbReference type="ARBA" id="ARBA00023014"/>
    </source>
</evidence>
<feature type="compositionally biased region" description="Basic and acidic residues" evidence="8">
    <location>
        <begin position="618"/>
        <end position="633"/>
    </location>
</feature>
<evidence type="ECO:0000256" key="2">
    <source>
        <dbReference type="ARBA" id="ARBA00022723"/>
    </source>
</evidence>
<gene>
    <name evidence="9" type="ORF">EV702DRAFT_1127984</name>
</gene>
<keyword evidence="3" id="KW-0809">Transit peptide</keyword>
<protein>
    <submittedName>
        <fullName evidence="9">Mitochondrial small ribosomal subunit Rsm22-domain-containing protein</fullName>
    </submittedName>
</protein>
<feature type="compositionally biased region" description="Basic and acidic residues" evidence="8">
    <location>
        <begin position="568"/>
        <end position="610"/>
    </location>
</feature>
<dbReference type="EMBL" id="JABBWD010000045">
    <property type="protein sequence ID" value="KAG1774038.1"/>
    <property type="molecule type" value="Genomic_DNA"/>
</dbReference>
<evidence type="ECO:0000256" key="1">
    <source>
        <dbReference type="ARBA" id="ARBA00004173"/>
    </source>
</evidence>
<comment type="function">
    <text evidence="7">Mitochondrial ribosome (mitoribosome) assembly factor. Binds at the interface of the head and body domains of the mitochondrial small ribosomal subunit (mt-SSU), occluding the mRNA channel and preventing compaction of the head domain towards the body. Probable inactive methyltransferase: retains the characteristic folding and ability to bind S-adenosyl-L-methionine, but it probably lost its methyltransferase activity.</text>
</comment>
<keyword evidence="2" id="KW-0479">Metal-binding</keyword>
<dbReference type="InterPro" id="IPR015324">
    <property type="entry name" value="Ribosomal_Rsm22-like"/>
</dbReference>
<dbReference type="GO" id="GO:0005763">
    <property type="term" value="C:mitochondrial small ribosomal subunit"/>
    <property type="evidence" value="ECO:0007669"/>
    <property type="project" value="TreeGrafter"/>
</dbReference>
<dbReference type="GO" id="GO:0003735">
    <property type="term" value="F:structural constituent of ribosome"/>
    <property type="evidence" value="ECO:0007669"/>
    <property type="project" value="TreeGrafter"/>
</dbReference>
<dbReference type="PIRSF" id="PIRSF007797">
    <property type="entry name" value="RSM22"/>
    <property type="match status" value="1"/>
</dbReference>
<evidence type="ECO:0000313" key="10">
    <source>
        <dbReference type="Proteomes" id="UP000714275"/>
    </source>
</evidence>
<dbReference type="GO" id="GO:0008168">
    <property type="term" value="F:methyltransferase activity"/>
    <property type="evidence" value="ECO:0007669"/>
    <property type="project" value="InterPro"/>
</dbReference>
<comment type="subcellular location">
    <subcellularLocation>
        <location evidence="1">Mitochondrion</location>
    </subcellularLocation>
</comment>
<dbReference type="PANTHER" id="PTHR13184">
    <property type="entry name" value="37S RIBOSOMAL PROTEIN S22"/>
    <property type="match status" value="1"/>
</dbReference>
<accession>A0A9P6ZNX3</accession>
<organism evidence="9 10">
    <name type="scientific">Suillus placidus</name>
    <dbReference type="NCBI Taxonomy" id="48579"/>
    <lineage>
        <taxon>Eukaryota</taxon>
        <taxon>Fungi</taxon>
        <taxon>Dikarya</taxon>
        <taxon>Basidiomycota</taxon>
        <taxon>Agaricomycotina</taxon>
        <taxon>Agaricomycetes</taxon>
        <taxon>Agaricomycetidae</taxon>
        <taxon>Boletales</taxon>
        <taxon>Suillineae</taxon>
        <taxon>Suillaceae</taxon>
        <taxon>Suillus</taxon>
    </lineage>
</organism>
<dbReference type="AlphaFoldDB" id="A0A9P6ZNX3"/>
<dbReference type="GO" id="GO:0051536">
    <property type="term" value="F:iron-sulfur cluster binding"/>
    <property type="evidence" value="ECO:0007669"/>
    <property type="project" value="UniProtKB-KW"/>
</dbReference>
<keyword evidence="6" id="KW-0496">Mitochondrion</keyword>
<keyword evidence="4" id="KW-0408">Iron</keyword>
<name>A0A9P6ZNX3_9AGAM</name>
<proteinExistence type="predicted"/>